<sequence length="79" mass="8838">MTGFRESEMVSICTDVHPNLVLPFPVHECSGYYDKNRPNWEQMEKLAIHVSPGEPKPRGFKVGSGFITKVTVGADEDDD</sequence>
<proteinExistence type="predicted"/>
<protein>
    <submittedName>
        <fullName evidence="1">Uncharacterized protein</fullName>
    </submittedName>
</protein>
<accession>A0A239KSW2</accession>
<evidence type="ECO:0000313" key="2">
    <source>
        <dbReference type="Proteomes" id="UP000198356"/>
    </source>
</evidence>
<dbReference type="Proteomes" id="UP000198356">
    <property type="component" value="Unassembled WGS sequence"/>
</dbReference>
<dbReference type="AlphaFoldDB" id="A0A239KSW2"/>
<evidence type="ECO:0000313" key="1">
    <source>
        <dbReference type="EMBL" id="SNT21436.1"/>
    </source>
</evidence>
<reference evidence="1 2" key="1">
    <citation type="submission" date="2017-06" db="EMBL/GenBank/DDBJ databases">
        <authorList>
            <person name="Kim H.J."/>
            <person name="Triplett B.A."/>
        </authorList>
    </citation>
    <scope>NUCLEOTIDE SEQUENCE [LARGE SCALE GENOMIC DNA]</scope>
    <source>
        <strain evidence="1 2">DSM 18704</strain>
    </source>
</reference>
<gene>
    <name evidence="1" type="ORF">SAMN05421770_105199</name>
</gene>
<organism evidence="1 2">
    <name type="scientific">Granulicella rosea</name>
    <dbReference type="NCBI Taxonomy" id="474952"/>
    <lineage>
        <taxon>Bacteria</taxon>
        <taxon>Pseudomonadati</taxon>
        <taxon>Acidobacteriota</taxon>
        <taxon>Terriglobia</taxon>
        <taxon>Terriglobales</taxon>
        <taxon>Acidobacteriaceae</taxon>
        <taxon>Granulicella</taxon>
    </lineage>
</organism>
<keyword evidence="2" id="KW-1185">Reference proteome</keyword>
<dbReference type="EMBL" id="FZOU01000005">
    <property type="protein sequence ID" value="SNT21436.1"/>
    <property type="molecule type" value="Genomic_DNA"/>
</dbReference>
<dbReference type="RefSeq" id="WP_245818021.1">
    <property type="nucleotide sequence ID" value="NZ_FZOU01000005.1"/>
</dbReference>
<name>A0A239KSW2_9BACT</name>